<sequence>MEKPFSYRLARHSPLSFSSQTTDRTQRPLDRVFLF</sequence>
<reference evidence="1" key="1">
    <citation type="submission" date="2018-05" db="EMBL/GenBank/DDBJ databases">
        <authorList>
            <person name="Lanie J.A."/>
            <person name="Ng W.-L."/>
            <person name="Kazmierczak K.M."/>
            <person name="Andrzejewski T.M."/>
            <person name="Davidsen T.M."/>
            <person name="Wayne K.J."/>
            <person name="Tettelin H."/>
            <person name="Glass J.I."/>
            <person name="Rusch D."/>
            <person name="Podicherti R."/>
            <person name="Tsui H.-C.T."/>
            <person name="Winkler M.E."/>
        </authorList>
    </citation>
    <scope>NUCLEOTIDE SEQUENCE</scope>
</reference>
<protein>
    <submittedName>
        <fullName evidence="1">Uncharacterized protein</fullName>
    </submittedName>
</protein>
<organism evidence="1">
    <name type="scientific">marine metagenome</name>
    <dbReference type="NCBI Taxonomy" id="408172"/>
    <lineage>
        <taxon>unclassified sequences</taxon>
        <taxon>metagenomes</taxon>
        <taxon>ecological metagenomes</taxon>
    </lineage>
</organism>
<dbReference type="EMBL" id="UINC01211500">
    <property type="protein sequence ID" value="SVE35420.1"/>
    <property type="molecule type" value="Genomic_DNA"/>
</dbReference>
<feature type="non-terminal residue" evidence="1">
    <location>
        <position position="35"/>
    </location>
</feature>
<dbReference type="AlphaFoldDB" id="A0A383CTQ9"/>
<gene>
    <name evidence="1" type="ORF">METZ01_LOCUS488274</name>
</gene>
<name>A0A383CTQ9_9ZZZZ</name>
<evidence type="ECO:0000313" key="1">
    <source>
        <dbReference type="EMBL" id="SVE35420.1"/>
    </source>
</evidence>
<accession>A0A383CTQ9</accession>
<proteinExistence type="predicted"/>